<dbReference type="InterPro" id="IPR036834">
    <property type="entry name" value="Bcl-2-like_sf"/>
</dbReference>
<dbReference type="Pfam" id="PF11099">
    <property type="entry name" value="M11L"/>
    <property type="match status" value="1"/>
</dbReference>
<evidence type="ECO:0000313" key="3">
    <source>
        <dbReference type="Proteomes" id="UP000162522"/>
    </source>
</evidence>
<evidence type="ECO:0000256" key="1">
    <source>
        <dbReference type="SAM" id="Phobius"/>
    </source>
</evidence>
<keyword evidence="1" id="KW-0472">Membrane</keyword>
<reference evidence="2 3" key="1">
    <citation type="journal article" date="2005" name="J. Virol.">
        <title>Genome of deerpox virus.</title>
        <authorList>
            <person name="Afonso C.L."/>
            <person name="Delhon G."/>
            <person name="Tulman E.R."/>
            <person name="Lu Z."/>
            <person name="Zsak A."/>
            <person name="Becerra V.M."/>
            <person name="Zsak L."/>
            <person name="Kutish G.F."/>
            <person name="Rock D.L."/>
        </authorList>
    </citation>
    <scope>NUCLEOTIDE SEQUENCE [LARGE SCALE GENOMIC DNA]</scope>
    <source>
        <strain evidence="2">W-1170-84</strain>
    </source>
</reference>
<dbReference type="SASBDB" id="Q08FF8"/>
<organismHost>
    <name type="scientific">Odocoileus hemionus</name>
    <name type="common">Mule deer</name>
    <name type="synonym">Cervus hemionus</name>
    <dbReference type="NCBI Taxonomy" id="9872"/>
</organismHost>
<dbReference type="Gene3D" id="1.10.437.10">
    <property type="entry name" value="Blc2-like"/>
    <property type="match status" value="1"/>
</dbReference>
<dbReference type="GO" id="GO:0033668">
    <property type="term" value="P:symbiont-mediated suppression of host apoptosis"/>
    <property type="evidence" value="ECO:0007669"/>
    <property type="project" value="InterPro"/>
</dbReference>
<proteinExistence type="predicted"/>
<keyword evidence="1" id="KW-0812">Transmembrane</keyword>
<organism evidence="2 3">
    <name type="scientific">Deerpox virus (strain W-1170-84)</name>
    <name type="common">DPV</name>
    <dbReference type="NCBI Taxonomy" id="305676"/>
    <lineage>
        <taxon>Viruses</taxon>
        <taxon>Varidnaviria</taxon>
        <taxon>Bamfordvirae</taxon>
        <taxon>Nucleocytoviricota</taxon>
        <taxon>Pokkesviricetes</taxon>
        <taxon>Chitovirales</taxon>
        <taxon>Poxviridae</taxon>
        <taxon>Chordopoxvirinae</taxon>
        <taxon>Cervidpoxvirus</taxon>
        <taxon>Cervidpoxvirus muledeerpox</taxon>
        <taxon>Mule deerpox virus</taxon>
    </lineage>
</organism>
<dbReference type="Proteomes" id="UP000162522">
    <property type="component" value="Segment"/>
</dbReference>
<keyword evidence="1" id="KW-1133">Transmembrane helix</keyword>
<dbReference type="EMBL" id="AY689437">
    <property type="protein sequence ID" value="ABI99009.1"/>
    <property type="molecule type" value="Genomic_DNA"/>
</dbReference>
<accession>Q08FF8</accession>
<dbReference type="InterPro" id="IPR021119">
    <property type="entry name" value="Poxvirus_F1/C10"/>
</dbReference>
<name>Q08FF8_DPV84</name>
<gene>
    <name evidence="2" type="ORF">DpV84gp022</name>
</gene>
<evidence type="ECO:0000313" key="2">
    <source>
        <dbReference type="EMBL" id="ABI99009.1"/>
    </source>
</evidence>
<protein>
    <submittedName>
        <fullName evidence="2">Antiapoptotic membrane protein</fullName>
    </submittedName>
</protein>
<sequence length="179" mass="20798">MEAAIEFDEIVKKLLNIYINDICTTGEKRLLNNYEKSILDRIYKSCEYIKKNYELDFNSMYNQININDITTSDIKSKIIEALLIDSRPSVKLATLSFISLIAEKWGEKNRAKIMEILSNEIVEKISNNGKDFIDFIDRDDDDIVDDYVLITNYLKITIFGAILGITAYYICKYLLKSIF</sequence>
<feature type="transmembrane region" description="Helical" evidence="1">
    <location>
        <begin position="153"/>
        <end position="175"/>
    </location>
</feature>